<dbReference type="Pfam" id="PF12508">
    <property type="entry name" value="Transposon_TraM"/>
    <property type="match status" value="1"/>
</dbReference>
<dbReference type="AlphaFoldDB" id="A0A4Q9HCW1"/>
<organism evidence="3 4">
    <name type="scientific">Pedobacter kyonggii</name>
    <dbReference type="NCBI Taxonomy" id="1926871"/>
    <lineage>
        <taxon>Bacteria</taxon>
        <taxon>Pseudomonadati</taxon>
        <taxon>Bacteroidota</taxon>
        <taxon>Sphingobacteriia</taxon>
        <taxon>Sphingobacteriales</taxon>
        <taxon>Sphingobacteriaceae</taxon>
        <taxon>Pedobacter</taxon>
    </lineage>
</organism>
<dbReference type="Proteomes" id="UP000291819">
    <property type="component" value="Unassembled WGS sequence"/>
</dbReference>
<dbReference type="EMBL" id="SIXF01000009">
    <property type="protein sequence ID" value="TBO42213.1"/>
    <property type="molecule type" value="Genomic_DNA"/>
</dbReference>
<keyword evidence="1" id="KW-0812">Transmembrane</keyword>
<sequence length="407" mass="44671">MNFRPILLHMKKINLKSPRYVLPLICLPFILLLYYVYRSQARPKQKDATASGDSLRSDVSTASIEVQGQKLQNKLQAFQDRYPKGDGYTAVGDLSADQPPADAATAAYSKSEKQLLDSIESSIKSRYDQTDAGHLNNRRGPPGTLVVKAGRSLSQEDRAMEAALRAMDRPQAAKDLAPAIRQEDPMVVFRAQMAIVDSIGKANDPARRAQLLQEKKRESSSLSPAENKLSVSLLPKEIIGFNTVRPASSAPVYIPAIIDQGIAGYAGSRVRLRLLEDIWAGKFPIKKGSYLYGTISAFSAQRIQISISSVRSSSGILPVHLEVYDLDGLKGLYVPASAFRELTRELGSSSLQGISLDAQGEGKEQLMSLLGRVFQSSSGAFTRLVRQNKARIKYATLVYLIDPNELK</sequence>
<evidence type="ECO:0000259" key="2">
    <source>
        <dbReference type="Pfam" id="PF12508"/>
    </source>
</evidence>
<dbReference type="OrthoDB" id="1453786at2"/>
<feature type="transmembrane region" description="Helical" evidence="1">
    <location>
        <begin position="20"/>
        <end position="37"/>
    </location>
</feature>
<protein>
    <submittedName>
        <fullName evidence="3">Conjugative transposon protein TraM</fullName>
    </submittedName>
</protein>
<feature type="domain" description="Conjugative transposon TraM C-terminal" evidence="2">
    <location>
        <begin position="254"/>
        <end position="400"/>
    </location>
</feature>
<evidence type="ECO:0000256" key="1">
    <source>
        <dbReference type="SAM" id="Phobius"/>
    </source>
</evidence>
<proteinExistence type="predicted"/>
<reference evidence="3 4" key="1">
    <citation type="submission" date="2019-02" db="EMBL/GenBank/DDBJ databases">
        <title>Pedobacter kyonggii whole genome sequence analysis.</title>
        <authorList>
            <person name="Dahal R.H."/>
        </authorList>
    </citation>
    <scope>NUCLEOTIDE SEQUENCE [LARGE SCALE GENOMIC DNA]</scope>
    <source>
        <strain evidence="3 4">K-4-11-1</strain>
    </source>
</reference>
<comment type="caution">
    <text evidence="3">The sequence shown here is derived from an EMBL/GenBank/DDBJ whole genome shotgun (WGS) entry which is preliminary data.</text>
</comment>
<dbReference type="InterPro" id="IPR055407">
    <property type="entry name" value="TraM_C"/>
</dbReference>
<evidence type="ECO:0000313" key="4">
    <source>
        <dbReference type="Proteomes" id="UP000291819"/>
    </source>
</evidence>
<accession>A0A4Q9HCW1</accession>
<keyword evidence="4" id="KW-1185">Reference proteome</keyword>
<gene>
    <name evidence="3" type="primary">traM</name>
    <name evidence="3" type="ORF">EYS08_11850</name>
</gene>
<name>A0A4Q9HCW1_9SPHI</name>
<keyword evidence="1" id="KW-0472">Membrane</keyword>
<evidence type="ECO:0000313" key="3">
    <source>
        <dbReference type="EMBL" id="TBO42213.1"/>
    </source>
</evidence>
<keyword evidence="1" id="KW-1133">Transmembrane helix</keyword>